<keyword evidence="1" id="KW-0472">Membrane</keyword>
<organism evidence="2 3">
    <name type="scientific">Stappia indica</name>
    <dbReference type="NCBI Taxonomy" id="538381"/>
    <lineage>
        <taxon>Bacteria</taxon>
        <taxon>Pseudomonadati</taxon>
        <taxon>Pseudomonadota</taxon>
        <taxon>Alphaproteobacteria</taxon>
        <taxon>Hyphomicrobiales</taxon>
        <taxon>Stappiaceae</taxon>
        <taxon>Stappia</taxon>
    </lineage>
</organism>
<feature type="transmembrane region" description="Helical" evidence="1">
    <location>
        <begin position="62"/>
        <end position="80"/>
    </location>
</feature>
<gene>
    <name evidence="2" type="ORF">GH266_16055</name>
</gene>
<evidence type="ECO:0000313" key="3">
    <source>
        <dbReference type="Proteomes" id="UP000435648"/>
    </source>
</evidence>
<keyword evidence="1" id="KW-0812">Transmembrane</keyword>
<evidence type="ECO:0000256" key="1">
    <source>
        <dbReference type="SAM" id="Phobius"/>
    </source>
</evidence>
<accession>A0A857CAF8</accession>
<dbReference type="KEGG" id="siw:GH266_16055"/>
<dbReference type="RefSeq" id="WP_158194725.1">
    <property type="nucleotide sequence ID" value="NZ_CP046908.1"/>
</dbReference>
<dbReference type="OrthoDB" id="4764194at2"/>
<feature type="transmembrane region" description="Helical" evidence="1">
    <location>
        <begin position="6"/>
        <end position="23"/>
    </location>
</feature>
<dbReference type="Proteomes" id="UP000435648">
    <property type="component" value="Chromosome"/>
</dbReference>
<name>A0A857CAF8_9HYPH</name>
<protein>
    <submittedName>
        <fullName evidence="2">Uncharacterized protein</fullName>
    </submittedName>
</protein>
<evidence type="ECO:0000313" key="2">
    <source>
        <dbReference type="EMBL" id="QGZ35869.1"/>
    </source>
</evidence>
<keyword evidence="1" id="KW-1133">Transmembrane helix</keyword>
<dbReference type="AlphaFoldDB" id="A0A857CAF8"/>
<proteinExistence type="predicted"/>
<reference evidence="2 3" key="1">
    <citation type="submission" date="2019-12" db="EMBL/GenBank/DDBJ databases">
        <title>The genome of Stappia indica PHM037.</title>
        <authorList>
            <person name="Kacar D."/>
            <person name="Galan B."/>
            <person name="Canedo L."/>
            <person name="Rodriguez P."/>
            <person name="de la Calle F."/>
            <person name="Garcia J.L."/>
        </authorList>
    </citation>
    <scope>NUCLEOTIDE SEQUENCE [LARGE SCALE GENOMIC DNA]</scope>
    <source>
        <strain evidence="2 3">PHM037</strain>
    </source>
</reference>
<dbReference type="EMBL" id="CP046908">
    <property type="protein sequence ID" value="QGZ35869.1"/>
    <property type="molecule type" value="Genomic_DNA"/>
</dbReference>
<sequence length="84" mass="8986">MHTLLVILGGLALMAVVYGIALWRGVSLHRAFPVYAGLLAMASAINLWVGVTQAGYSVAEELPIFAVIFGVPCLLAWFLARRSA</sequence>
<feature type="transmembrane region" description="Helical" evidence="1">
    <location>
        <begin position="35"/>
        <end position="56"/>
    </location>
</feature>